<evidence type="ECO:0000259" key="8">
    <source>
        <dbReference type="Pfam" id="PF07200"/>
    </source>
</evidence>
<evidence type="ECO:0000256" key="4">
    <source>
        <dbReference type="ARBA" id="ARBA00022753"/>
    </source>
</evidence>
<dbReference type="Proteomes" id="UP001058974">
    <property type="component" value="Chromosome 6"/>
</dbReference>
<evidence type="ECO:0000313" key="10">
    <source>
        <dbReference type="Proteomes" id="UP001058974"/>
    </source>
</evidence>
<accession>A0A9D5A629</accession>
<keyword evidence="10" id="KW-1185">Reference proteome</keyword>
<dbReference type="EMBL" id="JAMSHJ010000006">
    <property type="protein sequence ID" value="KAI5396819.1"/>
    <property type="molecule type" value="Genomic_DNA"/>
</dbReference>
<gene>
    <name evidence="9" type="ORF">KIW84_062881</name>
</gene>
<evidence type="ECO:0000256" key="7">
    <source>
        <dbReference type="SAM" id="MobiDB-lite"/>
    </source>
</evidence>
<keyword evidence="4" id="KW-0967">Endosome</keyword>
<comment type="caution">
    <text evidence="9">The sequence shown here is derived from an EMBL/GenBank/DDBJ whole genome shotgun (WGS) entry which is preliminary data.</text>
</comment>
<evidence type="ECO:0000256" key="1">
    <source>
        <dbReference type="ARBA" id="ARBA00004177"/>
    </source>
</evidence>
<evidence type="ECO:0000256" key="3">
    <source>
        <dbReference type="ARBA" id="ARBA00022448"/>
    </source>
</evidence>
<evidence type="ECO:0000313" key="9">
    <source>
        <dbReference type="EMBL" id="KAI5396819.1"/>
    </source>
</evidence>
<dbReference type="Gramene" id="Psat06G0288100-T1">
    <property type="protein sequence ID" value="KAI5396819.1"/>
    <property type="gene ID" value="KIW84_062881"/>
</dbReference>
<name>A0A9D5A629_PEA</name>
<comment type="similarity">
    <text evidence="2">Belongs to the VPS37 family.</text>
</comment>
<feature type="compositionally biased region" description="Low complexity" evidence="7">
    <location>
        <begin position="7"/>
        <end position="40"/>
    </location>
</feature>
<dbReference type="GO" id="GO:0006612">
    <property type="term" value="P:protein targeting to membrane"/>
    <property type="evidence" value="ECO:0007669"/>
    <property type="project" value="TreeGrafter"/>
</dbReference>
<dbReference type="GO" id="GO:0006623">
    <property type="term" value="P:protein targeting to vacuole"/>
    <property type="evidence" value="ECO:0007669"/>
    <property type="project" value="TreeGrafter"/>
</dbReference>
<evidence type="ECO:0000256" key="6">
    <source>
        <dbReference type="SAM" id="Coils"/>
    </source>
</evidence>
<dbReference type="GO" id="GO:0000813">
    <property type="term" value="C:ESCRT I complex"/>
    <property type="evidence" value="ECO:0007669"/>
    <property type="project" value="TreeGrafter"/>
</dbReference>
<feature type="coiled-coil region" evidence="6">
    <location>
        <begin position="68"/>
        <end position="131"/>
    </location>
</feature>
<evidence type="ECO:0000256" key="2">
    <source>
        <dbReference type="ARBA" id="ARBA00007617"/>
    </source>
</evidence>
<proteinExistence type="inferred from homology"/>
<keyword evidence="5" id="KW-0653">Protein transport</keyword>
<evidence type="ECO:0000256" key="5">
    <source>
        <dbReference type="ARBA" id="ARBA00022927"/>
    </source>
</evidence>
<dbReference type="PANTHER" id="PTHR13678:SF2">
    <property type="entry name" value="VACUOLAR PROTEIN SORTING-ASSOCIATED PROTEIN 37A"/>
    <property type="match status" value="1"/>
</dbReference>
<keyword evidence="6" id="KW-0175">Coiled coil</keyword>
<dbReference type="PANTHER" id="PTHR13678">
    <property type="entry name" value="VACUOLAR PROTEIN SORTING-ASSOCIATED PROTEIN 37"/>
    <property type="match status" value="1"/>
</dbReference>
<dbReference type="InterPro" id="IPR009851">
    <property type="entry name" value="Mod_r"/>
</dbReference>
<protein>
    <recommendedName>
        <fullName evidence="8">VPS37 C-terminal domain-containing protein</fullName>
    </recommendedName>
</protein>
<dbReference type="AlphaFoldDB" id="A0A9D5A629"/>
<keyword evidence="3" id="KW-0813">Transport</keyword>
<feature type="region of interest" description="Disordered" evidence="7">
    <location>
        <begin position="1"/>
        <end position="41"/>
    </location>
</feature>
<organism evidence="9 10">
    <name type="scientific">Pisum sativum</name>
    <name type="common">Garden pea</name>
    <name type="synonym">Lathyrus oleraceus</name>
    <dbReference type="NCBI Taxonomy" id="3888"/>
    <lineage>
        <taxon>Eukaryota</taxon>
        <taxon>Viridiplantae</taxon>
        <taxon>Streptophyta</taxon>
        <taxon>Embryophyta</taxon>
        <taxon>Tracheophyta</taxon>
        <taxon>Spermatophyta</taxon>
        <taxon>Magnoliopsida</taxon>
        <taxon>eudicotyledons</taxon>
        <taxon>Gunneridae</taxon>
        <taxon>Pentapetalae</taxon>
        <taxon>rosids</taxon>
        <taxon>fabids</taxon>
        <taxon>Fabales</taxon>
        <taxon>Fabaceae</taxon>
        <taxon>Papilionoideae</taxon>
        <taxon>50 kb inversion clade</taxon>
        <taxon>NPAAA clade</taxon>
        <taxon>Hologalegina</taxon>
        <taxon>IRL clade</taxon>
        <taxon>Fabeae</taxon>
        <taxon>Lathyrus</taxon>
    </lineage>
</organism>
<sequence length="307" mass="34731">MFKFWGSQDQQSVMNSSSSSSPATPVSSSGSPRPSSHIPPAEAAGTIVSLKDKSVDAYQQFLQSLDQVKIQNNLKDELSKENLQLAEENLQKEPRIMGLRNQCRIIQTTELATASEKLNELEKQKEEMLKLNSPASLLQRIQESVHWTYEESENLHQQLLVKKRNSVKWLLTFIEKIVQHHLWKKQQQLSGRKLDAGRGHDLRIKPPSTASLQIEKLPQTQNLEQGLRSLPFVMTTGDTSTPNFVPTAMSLTRINKTCLAKYEKSQACCRTKTDLLDAHKPVLDLIPSKNIEITRQNHTKAISFLSH</sequence>
<reference evidence="9 10" key="1">
    <citation type="journal article" date="2022" name="Nat. Genet.">
        <title>Improved pea reference genome and pan-genome highlight genomic features and evolutionary characteristics.</title>
        <authorList>
            <person name="Yang T."/>
            <person name="Liu R."/>
            <person name="Luo Y."/>
            <person name="Hu S."/>
            <person name="Wang D."/>
            <person name="Wang C."/>
            <person name="Pandey M.K."/>
            <person name="Ge S."/>
            <person name="Xu Q."/>
            <person name="Li N."/>
            <person name="Li G."/>
            <person name="Huang Y."/>
            <person name="Saxena R.K."/>
            <person name="Ji Y."/>
            <person name="Li M."/>
            <person name="Yan X."/>
            <person name="He Y."/>
            <person name="Liu Y."/>
            <person name="Wang X."/>
            <person name="Xiang C."/>
            <person name="Varshney R.K."/>
            <person name="Ding H."/>
            <person name="Gao S."/>
            <person name="Zong X."/>
        </authorList>
    </citation>
    <scope>NUCLEOTIDE SEQUENCE [LARGE SCALE GENOMIC DNA]</scope>
    <source>
        <strain evidence="9 10">cv. Zhongwan 6</strain>
    </source>
</reference>
<dbReference type="GO" id="GO:0043162">
    <property type="term" value="P:ubiquitin-dependent protein catabolic process via the multivesicular body sorting pathway"/>
    <property type="evidence" value="ECO:0007669"/>
    <property type="project" value="TreeGrafter"/>
</dbReference>
<feature type="domain" description="VPS37 C-terminal" evidence="8">
    <location>
        <begin position="55"/>
        <end position="182"/>
    </location>
</feature>
<comment type="subcellular location">
    <subcellularLocation>
        <location evidence="1">Endosome</location>
    </subcellularLocation>
</comment>
<dbReference type="Pfam" id="PF07200">
    <property type="entry name" value="Mod_r"/>
    <property type="match status" value="1"/>
</dbReference>